<organism evidence="1 2">
    <name type="scientific">Geodia barretti</name>
    <name type="common">Barrett's horny sponge</name>
    <dbReference type="NCBI Taxonomy" id="519541"/>
    <lineage>
        <taxon>Eukaryota</taxon>
        <taxon>Metazoa</taxon>
        <taxon>Porifera</taxon>
        <taxon>Demospongiae</taxon>
        <taxon>Heteroscleromorpha</taxon>
        <taxon>Tetractinellida</taxon>
        <taxon>Astrophorina</taxon>
        <taxon>Geodiidae</taxon>
        <taxon>Geodia</taxon>
    </lineage>
</organism>
<evidence type="ECO:0000313" key="1">
    <source>
        <dbReference type="EMBL" id="CAI8026544.1"/>
    </source>
</evidence>
<sequence length="33" mass="3943">MKTDPSLPMLPLWTKLSYLYWGKPTTHHLSYHV</sequence>
<evidence type="ECO:0000313" key="2">
    <source>
        <dbReference type="Proteomes" id="UP001174909"/>
    </source>
</evidence>
<dbReference type="Proteomes" id="UP001174909">
    <property type="component" value="Unassembled WGS sequence"/>
</dbReference>
<gene>
    <name evidence="1" type="ORF">GBAR_LOCUS15245</name>
</gene>
<protein>
    <submittedName>
        <fullName evidence="1">Uncharacterized protein</fullName>
    </submittedName>
</protein>
<proteinExistence type="predicted"/>
<name>A0AA35WN56_GEOBA</name>
<accession>A0AA35WN56</accession>
<dbReference type="EMBL" id="CASHTH010002220">
    <property type="protein sequence ID" value="CAI8026544.1"/>
    <property type="molecule type" value="Genomic_DNA"/>
</dbReference>
<dbReference type="AlphaFoldDB" id="A0AA35WN56"/>
<reference evidence="1" key="1">
    <citation type="submission" date="2023-03" db="EMBL/GenBank/DDBJ databases">
        <authorList>
            <person name="Steffen K."/>
            <person name="Cardenas P."/>
        </authorList>
    </citation>
    <scope>NUCLEOTIDE SEQUENCE</scope>
</reference>
<comment type="caution">
    <text evidence="1">The sequence shown here is derived from an EMBL/GenBank/DDBJ whole genome shotgun (WGS) entry which is preliminary data.</text>
</comment>
<keyword evidence="2" id="KW-1185">Reference proteome</keyword>